<dbReference type="InterPro" id="IPR001611">
    <property type="entry name" value="Leu-rich_rpt"/>
</dbReference>
<dbReference type="InterPro" id="IPR032675">
    <property type="entry name" value="LRR_dom_sf"/>
</dbReference>
<protein>
    <submittedName>
        <fullName evidence="4">Cell wall-binding protein</fullName>
    </submittedName>
</protein>
<accession>A0A2A7MGY2</accession>
<reference evidence="4 5" key="1">
    <citation type="submission" date="2017-10" db="EMBL/GenBank/DDBJ databases">
        <title>Effective Description of Clostridium neonatale sp. nov. linked to necrotizing enterocolitis in neonates and a clarification of species assignable to the genus Clostridium (Prazmowski 1880) emend. Lawson and Rainey 2016.</title>
        <authorList>
            <person name="Bernard K."/>
            <person name="Burdz T."/>
            <person name="Wiebe D."/>
            <person name="Balcewich B."/>
            <person name="Alfa M."/>
            <person name="Bernier A.-M."/>
        </authorList>
    </citation>
    <scope>NUCLEOTIDE SEQUENCE [LARGE SCALE GENOMIC DNA]</scope>
    <source>
        <strain evidence="4 5">LCDC99A005</strain>
    </source>
</reference>
<dbReference type="InterPro" id="IPR052595">
    <property type="entry name" value="LRRC69/RLP"/>
</dbReference>
<gene>
    <name evidence="4" type="ORF">CQ394_04375</name>
</gene>
<dbReference type="STRING" id="137838.GCA_001458595_02339"/>
<dbReference type="RefSeq" id="WP_058295129.1">
    <property type="nucleotide sequence ID" value="NZ_CAMRXJ010000044.1"/>
</dbReference>
<dbReference type="Gene3D" id="3.80.10.10">
    <property type="entry name" value="Ribonuclease Inhibitor"/>
    <property type="match status" value="1"/>
</dbReference>
<keyword evidence="5" id="KW-1185">Reference proteome</keyword>
<comment type="caution">
    <text evidence="4">The sequence shown here is derived from an EMBL/GenBank/DDBJ whole genome shotgun (WGS) entry which is preliminary data.</text>
</comment>
<evidence type="ECO:0000256" key="1">
    <source>
        <dbReference type="ARBA" id="ARBA00022737"/>
    </source>
</evidence>
<dbReference type="EMBL" id="PDCJ01000001">
    <property type="protein sequence ID" value="PEG30965.1"/>
    <property type="molecule type" value="Genomic_DNA"/>
</dbReference>
<dbReference type="Gene3D" id="2.10.270.10">
    <property type="entry name" value="Cholin Binding"/>
    <property type="match status" value="2"/>
</dbReference>
<evidence type="ECO:0000313" key="5">
    <source>
        <dbReference type="Proteomes" id="UP000220840"/>
    </source>
</evidence>
<dbReference type="Proteomes" id="UP000220840">
    <property type="component" value="Unassembled WGS sequence"/>
</dbReference>
<keyword evidence="1" id="KW-0677">Repeat</keyword>
<name>A0A2A7MGY2_9CLOT</name>
<dbReference type="InterPro" id="IPR018337">
    <property type="entry name" value="Cell_wall/Cho-bd_repeat"/>
</dbReference>
<proteinExistence type="predicted"/>
<dbReference type="Pfam" id="PF00560">
    <property type="entry name" value="LRR_1"/>
    <property type="match status" value="1"/>
</dbReference>
<dbReference type="PANTHER" id="PTHR48057">
    <property type="entry name" value="LEUCINE-RICH REPEAT SERINE/THREONINE-PROTEIN KINASE 1"/>
    <property type="match status" value="1"/>
</dbReference>
<feature type="signal peptide" evidence="3">
    <location>
        <begin position="1"/>
        <end position="27"/>
    </location>
</feature>
<dbReference type="AlphaFoldDB" id="A0A2A7MGY2"/>
<evidence type="ECO:0000256" key="2">
    <source>
        <dbReference type="PROSITE-ProRule" id="PRU00591"/>
    </source>
</evidence>
<organism evidence="4 5">
    <name type="scientific">Clostridium neonatale</name>
    <dbReference type="NCBI Taxonomy" id="137838"/>
    <lineage>
        <taxon>Bacteria</taxon>
        <taxon>Bacillati</taxon>
        <taxon>Bacillota</taxon>
        <taxon>Clostridia</taxon>
        <taxon>Eubacteriales</taxon>
        <taxon>Clostridiaceae</taxon>
        <taxon>Clostridium</taxon>
    </lineage>
</organism>
<dbReference type="Pfam" id="PF01473">
    <property type="entry name" value="Choline_bind_1"/>
    <property type="match status" value="1"/>
</dbReference>
<dbReference type="OrthoDB" id="1938239at2"/>
<sequence length="492" mass="56979">MKNNKVKIIVLLALAVGISGVPAITHASEKDNIAVTESVYKIKSDENWLTEEVAKQLGKSGKTLTENDFKLIKKIDLNNTKIDDKFPEEITLLTNLEYLNLNNTKLYGEIPEELGELKKLSYLDLGWNKLTKIPEEVENKIIKGTYTYCDVSDNKFDLNKGWHFLKGKWCYLDRNGDPLTGEQDIEGQTFYFKEDGTVREGLEEKDGKTYYYDKTGIAQNAWKAVNGQWFYFNENGEMQKSTMLSLNNKKYCVDDNGAMVKGLYVYDGKRYYFNENGEMQYGFVTLSNNEEYYFRPETGEMVVNSDIVVGGKKYRLDINGKITKNMWMSDSLYIQPNGQYATITSTYSHSNVNFRLFKYMTNINNQQSVDKRAVELHDGRTDNNCVYFASEALRRIGLSIPNSMCNTYQFENTLKNYGFVSCSDLSYLKPGDIVFTNNYSHVFIFMGWDTDGYAYIVDNQKYNYGDQILHRRKIYEDTSISDRSTHFYYYPN</sequence>
<dbReference type="Pfam" id="PF19127">
    <property type="entry name" value="Choline_bind_3"/>
    <property type="match status" value="2"/>
</dbReference>
<feature type="chain" id="PRO_5012021020" evidence="3">
    <location>
        <begin position="28"/>
        <end position="492"/>
    </location>
</feature>
<feature type="repeat" description="Cell wall-binding" evidence="2">
    <location>
        <begin position="260"/>
        <end position="279"/>
    </location>
</feature>
<dbReference type="PROSITE" id="PS51450">
    <property type="entry name" value="LRR"/>
    <property type="match status" value="1"/>
</dbReference>
<dbReference type="PANTHER" id="PTHR48057:SF17">
    <property type="entry name" value="LRR RECEPTOR-LIKE SERINE_THREONINE-PROTEIN KINASE FLS2"/>
    <property type="match status" value="1"/>
</dbReference>
<dbReference type="PROSITE" id="PS51170">
    <property type="entry name" value="CW"/>
    <property type="match status" value="2"/>
</dbReference>
<dbReference type="SUPFAM" id="SSF52058">
    <property type="entry name" value="L domain-like"/>
    <property type="match status" value="1"/>
</dbReference>
<evidence type="ECO:0000256" key="3">
    <source>
        <dbReference type="SAM" id="SignalP"/>
    </source>
</evidence>
<feature type="repeat" description="Cell wall-binding" evidence="2">
    <location>
        <begin position="219"/>
        <end position="238"/>
    </location>
</feature>
<dbReference type="SUPFAM" id="SSF69360">
    <property type="entry name" value="Cell wall binding repeat"/>
    <property type="match status" value="1"/>
</dbReference>
<dbReference type="Gene3D" id="3.90.1720.10">
    <property type="entry name" value="endopeptidase domain like (from Nostoc punctiforme)"/>
    <property type="match status" value="1"/>
</dbReference>
<evidence type="ECO:0000313" key="4">
    <source>
        <dbReference type="EMBL" id="PEG30965.1"/>
    </source>
</evidence>
<keyword evidence="3" id="KW-0732">Signal</keyword>